<dbReference type="EMBL" id="CP016070">
    <property type="protein sequence ID" value="AOW79315.1"/>
    <property type="molecule type" value="Genomic_DNA"/>
</dbReference>
<dbReference type="AlphaFoldDB" id="A0A1D8S1T6"/>
<dbReference type="Proteomes" id="UP000185608">
    <property type="component" value="Chromosome"/>
</dbReference>
<evidence type="ECO:0000313" key="2">
    <source>
        <dbReference type="EMBL" id="AOW79315.1"/>
    </source>
</evidence>
<sequence length="92" mass="9169">MATPIELGLLLAVAVAVIVAYLVLRALKPFIINAVLGLLVLAVAGVLGFEVAITPIVVLVVAIGGIPGAILVLLLAYFGILFGPAAAGLAVL</sequence>
<evidence type="ECO:0000313" key="3">
    <source>
        <dbReference type="EMBL" id="APE94580.1"/>
    </source>
</evidence>
<keyword evidence="1" id="KW-0472">Membrane</keyword>
<dbReference type="OrthoDB" id="205985at2157"/>
<evidence type="ECO:0008006" key="6">
    <source>
        <dbReference type="Google" id="ProtNLM"/>
    </source>
</evidence>
<evidence type="ECO:0000313" key="4">
    <source>
        <dbReference type="Proteomes" id="UP000185608"/>
    </source>
</evidence>
<protein>
    <recommendedName>
        <fullName evidence="6">SigmaK-factor processing regulatory BofA</fullName>
    </recommendedName>
</protein>
<dbReference type="EMBL" id="CP016804">
    <property type="protein sequence ID" value="APE94580.1"/>
    <property type="molecule type" value="Genomic_DNA"/>
</dbReference>
<evidence type="ECO:0000256" key="1">
    <source>
        <dbReference type="SAM" id="Phobius"/>
    </source>
</evidence>
<name>A0A1D8S1T6_9EURY</name>
<dbReference type="GeneID" id="30416632"/>
<dbReference type="RefSeq" id="WP_070364094.1">
    <property type="nucleotide sequence ID" value="NZ_CP016070.1"/>
</dbReference>
<keyword evidence="1" id="KW-0812">Transmembrane</keyword>
<dbReference type="InterPro" id="IPR010001">
    <property type="entry name" value="BofA"/>
</dbReference>
<accession>A0A1J1A8Y5</accession>
<feature type="transmembrane region" description="Helical" evidence="1">
    <location>
        <begin position="30"/>
        <end position="49"/>
    </location>
</feature>
<reference evidence="3" key="3">
    <citation type="journal article" date="2017" name="ISME J.">
        <title>Discovery of anaerobic lithoheterotrophic haloarchaea, ubiquitous in hypersaline habitats.</title>
        <authorList>
            <person name="Sorokin D.Y."/>
            <person name="Messina E."/>
            <person name="Smedile F."/>
            <person name="Roman P."/>
            <person name="Damste J.S.S."/>
            <person name="Ciordia S."/>
            <person name="Mena M.C."/>
            <person name="Ferrer M."/>
            <person name="Golyshin P.N."/>
            <person name="Kublanov I.V."/>
            <person name="Samarov N.I."/>
            <person name="Toshchakov S.V."/>
            <person name="La Cono V."/>
            <person name="Yakimov M.M."/>
        </authorList>
    </citation>
    <scope>NUCLEOTIDE SEQUENCE</scope>
    <source>
        <strain evidence="3">HSR6</strain>
    </source>
</reference>
<feature type="transmembrane region" description="Helical" evidence="1">
    <location>
        <begin position="56"/>
        <end position="82"/>
    </location>
</feature>
<reference evidence="5" key="2">
    <citation type="submission" date="2016-08" db="EMBL/GenBank/DDBJ databases">
        <title>Discovery of first anaerobic lithoheterotrophic haloarchae widely represented in hypersaline habitats.</title>
        <authorList>
            <person name="Sorokin D.Y."/>
            <person name="Kublanov I.V."/>
            <person name="Roman P."/>
            <person name="Sinninghe Damste J.S."/>
            <person name="Golyshin P.N."/>
            <person name="Rojo D."/>
            <person name="Ciordia S."/>
            <person name="Mena Md.C."/>
            <person name="Ferrer M."/>
            <person name="Smedile F."/>
            <person name="Messina E."/>
            <person name="La Cono V."/>
            <person name="Yakimov M.M."/>
        </authorList>
    </citation>
    <scope>NUCLEOTIDE SEQUENCE [LARGE SCALE GENOMIC DNA]</scope>
    <source>
        <strain evidence="5">HSR6</strain>
    </source>
</reference>
<keyword evidence="5" id="KW-1185">Reference proteome</keyword>
<accession>A0A1D8S1T6</accession>
<organism evidence="2 4">
    <name type="scientific">Halodesulfurarchaeum formicicum</name>
    <dbReference type="NCBI Taxonomy" id="1873524"/>
    <lineage>
        <taxon>Archaea</taxon>
        <taxon>Methanobacteriati</taxon>
        <taxon>Methanobacteriota</taxon>
        <taxon>Stenosarchaea group</taxon>
        <taxon>Halobacteria</taxon>
        <taxon>Halobacteriales</taxon>
        <taxon>Halobacteriaceae</taxon>
        <taxon>Halodesulfurarchaeum</taxon>
    </lineage>
</organism>
<dbReference type="KEGG" id="halh:HTSR_0106"/>
<reference evidence="2 4" key="1">
    <citation type="submission" date="2016-06" db="EMBL/GenBank/DDBJ databases">
        <title>Discovery of anaerobic lithoheterotrophic haloarchaeon capable of sulfur respiration by hydrogen and formate.</title>
        <authorList>
            <person name="Sorokin D.Y."/>
            <person name="Kublanov I.V."/>
            <person name="Roman P."/>
            <person name="Sinninghe Damste J.S."/>
            <person name="Golyshin P.N."/>
            <person name="Rojo D."/>
            <person name="Ciordia S."/>
            <person name="Mena Md.C."/>
            <person name="Ferrer M."/>
            <person name="Smedile F."/>
            <person name="Messina E."/>
            <person name="La Cono V."/>
            <person name="Yakimov M.M."/>
        </authorList>
    </citation>
    <scope>NUCLEOTIDE SEQUENCE [LARGE SCALE GENOMIC DNA]</scope>
    <source>
        <strain evidence="2 4">HTSR1</strain>
    </source>
</reference>
<gene>
    <name evidence="3" type="ORF">HSR6_0105</name>
    <name evidence="2" type="ORF">HTSR_0106</name>
</gene>
<keyword evidence="1" id="KW-1133">Transmembrane helix</keyword>
<dbReference type="Proteomes" id="UP000186165">
    <property type="component" value="Chromosome"/>
</dbReference>
<evidence type="ECO:0000313" key="5">
    <source>
        <dbReference type="Proteomes" id="UP000186165"/>
    </source>
</evidence>
<feature type="transmembrane region" description="Helical" evidence="1">
    <location>
        <begin position="7"/>
        <end position="24"/>
    </location>
</feature>
<dbReference type="Pfam" id="PF07441">
    <property type="entry name" value="BofA"/>
    <property type="match status" value="1"/>
</dbReference>
<proteinExistence type="predicted"/>
<dbReference type="KEGG" id="hhsr:HSR6_0105"/>